<dbReference type="Pfam" id="PF14393">
    <property type="entry name" value="DUF4422"/>
    <property type="match status" value="1"/>
</dbReference>
<evidence type="ECO:0000313" key="2">
    <source>
        <dbReference type="EMBL" id="MDE8035553.1"/>
    </source>
</evidence>
<sequence>MSRVKILIATHKQYEFPNSASYVPIYVGKVLHQQQLDIQGDDTGDNISSKNASFCELTALYWVWKNNAFPESDYIGLVHYRRYFKGKEVVLKGNTIASENELLVDLAQYDAIVAKKRNYYIETIYEHYKNAHHVKDLDLTREIIKQDFPEYMIAFEKVMSGKTLHLFNMFVLNRKHFAKYCEWLFPILFKLESQIDITHYNNYQKRVFGFLAERLFNVWLVHHGLKIKEVNVVSLEGENLFKKALGLLKRKFLKNKR</sequence>
<gene>
    <name evidence="2" type="ORF">OQ257_10320</name>
</gene>
<accession>A0A9X4G614</accession>
<dbReference type="InterPro" id="IPR025536">
    <property type="entry name" value="DUF4422"/>
</dbReference>
<protein>
    <submittedName>
        <fullName evidence="2">DUF4422 domain-containing protein</fullName>
    </submittedName>
</protein>
<keyword evidence="3" id="KW-1185">Reference proteome</keyword>
<evidence type="ECO:0000313" key="3">
    <source>
        <dbReference type="Proteomes" id="UP001142444"/>
    </source>
</evidence>
<reference evidence="2" key="1">
    <citation type="submission" date="2022-11" db="EMBL/GenBank/DDBJ databases">
        <authorList>
            <person name="Kamali M."/>
            <person name="Peak L."/>
            <person name="Go Y.Y."/>
            <person name="Balasuriya U.B.R."/>
            <person name="Carossino M."/>
        </authorList>
    </citation>
    <scope>NUCLEOTIDE SEQUENCE</scope>
    <source>
        <strain evidence="2">4524</strain>
    </source>
</reference>
<comment type="caution">
    <text evidence="2">The sequence shown here is derived from an EMBL/GenBank/DDBJ whole genome shotgun (WGS) entry which is preliminary data.</text>
</comment>
<organism evidence="2 3">
    <name type="scientific">Actinobacillus equuli subsp. equuli</name>
    <dbReference type="NCBI Taxonomy" id="202947"/>
    <lineage>
        <taxon>Bacteria</taxon>
        <taxon>Pseudomonadati</taxon>
        <taxon>Pseudomonadota</taxon>
        <taxon>Gammaproteobacteria</taxon>
        <taxon>Pasteurellales</taxon>
        <taxon>Pasteurellaceae</taxon>
        <taxon>Actinobacillus</taxon>
    </lineage>
</organism>
<evidence type="ECO:0000259" key="1">
    <source>
        <dbReference type="Pfam" id="PF14393"/>
    </source>
</evidence>
<dbReference type="EMBL" id="JAPHVQ010000011">
    <property type="protein sequence ID" value="MDE8035553.1"/>
    <property type="molecule type" value="Genomic_DNA"/>
</dbReference>
<dbReference type="RefSeq" id="WP_275218384.1">
    <property type="nucleotide sequence ID" value="NZ_JAPHVQ010000011.1"/>
</dbReference>
<reference evidence="2" key="2">
    <citation type="journal article" date="2023" name="Pathogens">
        <title>Pathological Features and Genomic Characterization of an Actinobacillus equuli subsp. equuli Bearing Unique Virulence-Associated Genes from an Adult Horse with Pleuropneumonia.</title>
        <authorList>
            <person name="Kamali M."/>
            <person name="Carossino M."/>
            <person name="Del Piero F."/>
            <person name="Peak L."/>
            <person name="Mitchell M.S."/>
            <person name="Willette J."/>
            <person name="Baker R."/>
            <person name="Li F."/>
            <person name="Kenez A."/>
            <person name="Balasuriya U.B.R."/>
            <person name="Go Y.Y."/>
        </authorList>
    </citation>
    <scope>NUCLEOTIDE SEQUENCE</scope>
    <source>
        <strain evidence="2">4524</strain>
    </source>
</reference>
<name>A0A9X4G614_ACTEU</name>
<dbReference type="Proteomes" id="UP001142444">
    <property type="component" value="Unassembled WGS sequence"/>
</dbReference>
<dbReference type="AlphaFoldDB" id="A0A9X4G614"/>
<proteinExistence type="predicted"/>
<feature type="domain" description="DUF4422" evidence="1">
    <location>
        <begin position="5"/>
        <end position="223"/>
    </location>
</feature>